<dbReference type="Proteomes" id="UP000287171">
    <property type="component" value="Unassembled WGS sequence"/>
</dbReference>
<proteinExistence type="predicted"/>
<gene>
    <name evidence="1" type="ORF">KDA_68780</name>
</gene>
<accession>A0A402BJ23</accession>
<evidence type="ECO:0000313" key="2">
    <source>
        <dbReference type="Proteomes" id="UP000287171"/>
    </source>
</evidence>
<dbReference type="SUPFAM" id="SSF52540">
    <property type="entry name" value="P-loop containing nucleoside triphosphate hydrolases"/>
    <property type="match status" value="1"/>
</dbReference>
<dbReference type="AlphaFoldDB" id="A0A402BJ23"/>
<protein>
    <recommendedName>
        <fullName evidence="3">Phosphotransferase</fullName>
    </recommendedName>
</protein>
<evidence type="ECO:0008006" key="3">
    <source>
        <dbReference type="Google" id="ProtNLM"/>
    </source>
</evidence>
<dbReference type="EMBL" id="BIFT01000002">
    <property type="protein sequence ID" value="GCE31394.1"/>
    <property type="molecule type" value="Genomic_DNA"/>
</dbReference>
<reference evidence="2" key="1">
    <citation type="submission" date="2018-12" db="EMBL/GenBank/DDBJ databases">
        <title>Tengunoibacter tsumagoiensis gen. nov., sp. nov., Dictyobacter kobayashii sp. nov., D. alpinus sp. nov., and D. joshuensis sp. nov. and description of Dictyobacteraceae fam. nov. within the order Ktedonobacterales isolated from Tengu-no-mugimeshi.</title>
        <authorList>
            <person name="Wang C.M."/>
            <person name="Zheng Y."/>
            <person name="Sakai Y."/>
            <person name="Toyoda A."/>
            <person name="Minakuchi Y."/>
            <person name="Abe K."/>
            <person name="Yokota A."/>
            <person name="Yabe S."/>
        </authorList>
    </citation>
    <scope>NUCLEOTIDE SEQUENCE [LARGE SCALE GENOMIC DNA]</scope>
    <source>
        <strain evidence="2">Uno16</strain>
    </source>
</reference>
<sequence length="187" mass="20814">MHQDDQPGGEHQPALIVVTGIMAAGKSTIAHLLAQCFACGVHVEADKLHHMIVSGAVWVKEPEEPSGEAAQQLRLRIKHMCLLGKSFLAAGFTVVLDDIISGSSWQYLQEELQGVPFSLVVLAPRVEVVTRQRDLHRAKPPQGRAWAEYLDNDLHRTMKGLGLWIDTSEQTPEETVKQILHHLWPLL</sequence>
<dbReference type="InterPro" id="IPR027417">
    <property type="entry name" value="P-loop_NTPase"/>
</dbReference>
<organism evidence="1 2">
    <name type="scientific">Dictyobacter alpinus</name>
    <dbReference type="NCBI Taxonomy" id="2014873"/>
    <lineage>
        <taxon>Bacteria</taxon>
        <taxon>Bacillati</taxon>
        <taxon>Chloroflexota</taxon>
        <taxon>Ktedonobacteria</taxon>
        <taxon>Ktedonobacterales</taxon>
        <taxon>Dictyobacteraceae</taxon>
        <taxon>Dictyobacter</taxon>
    </lineage>
</organism>
<name>A0A402BJ23_9CHLR</name>
<evidence type="ECO:0000313" key="1">
    <source>
        <dbReference type="EMBL" id="GCE31394.1"/>
    </source>
</evidence>
<comment type="caution">
    <text evidence="1">The sequence shown here is derived from an EMBL/GenBank/DDBJ whole genome shotgun (WGS) entry which is preliminary data.</text>
</comment>
<dbReference type="Gene3D" id="3.40.50.300">
    <property type="entry name" value="P-loop containing nucleotide triphosphate hydrolases"/>
    <property type="match status" value="1"/>
</dbReference>
<keyword evidence="2" id="KW-1185">Reference proteome</keyword>
<dbReference type="Pfam" id="PF07931">
    <property type="entry name" value="CPT"/>
    <property type="match status" value="1"/>
</dbReference>